<comment type="caution">
    <text evidence="2">The sequence shown here is derived from an EMBL/GenBank/DDBJ whole genome shotgun (WGS) entry which is preliminary data.</text>
</comment>
<evidence type="ECO:0000313" key="3">
    <source>
        <dbReference type="Proteomes" id="UP000270342"/>
    </source>
</evidence>
<proteinExistence type="predicted"/>
<protein>
    <recommendedName>
        <fullName evidence="4">DUF4148 domain-containing protein</fullName>
    </recommendedName>
</protein>
<keyword evidence="3" id="KW-1185">Reference proteome</keyword>
<dbReference type="Proteomes" id="UP000270342">
    <property type="component" value="Unassembled WGS sequence"/>
</dbReference>
<dbReference type="PROSITE" id="PS51257">
    <property type="entry name" value="PROKAR_LIPOPROTEIN"/>
    <property type="match status" value="1"/>
</dbReference>
<reference evidence="2 3" key="1">
    <citation type="submission" date="2018-10" db="EMBL/GenBank/DDBJ databases">
        <title>Robbsia sp. DHC34, isolated from soil.</title>
        <authorList>
            <person name="Gao Z.-H."/>
            <person name="Qiu L.-H."/>
        </authorList>
    </citation>
    <scope>NUCLEOTIDE SEQUENCE [LARGE SCALE GENOMIC DNA]</scope>
    <source>
        <strain evidence="2 3">DHC34</strain>
    </source>
</reference>
<organism evidence="2 3">
    <name type="scientific">Pararobbsia silviterrae</name>
    <dbReference type="NCBI Taxonomy" id="1792498"/>
    <lineage>
        <taxon>Bacteria</taxon>
        <taxon>Pseudomonadati</taxon>
        <taxon>Pseudomonadota</taxon>
        <taxon>Betaproteobacteria</taxon>
        <taxon>Burkholderiales</taxon>
        <taxon>Burkholderiaceae</taxon>
        <taxon>Pararobbsia</taxon>
    </lineage>
</organism>
<feature type="signal peptide" evidence="1">
    <location>
        <begin position="1"/>
        <end position="28"/>
    </location>
</feature>
<dbReference type="AlphaFoldDB" id="A0A494Y7N7"/>
<sequence>MSRRVWIGARGALAIALAAIGAISIAGCATNDPVWQRNQAELKQLEACGYVPKAFDPYYPEDLQRAEARAERGECGTH</sequence>
<keyword evidence="1" id="KW-0732">Signal</keyword>
<evidence type="ECO:0000256" key="1">
    <source>
        <dbReference type="SAM" id="SignalP"/>
    </source>
</evidence>
<evidence type="ECO:0000313" key="2">
    <source>
        <dbReference type="EMBL" id="RKP58711.1"/>
    </source>
</evidence>
<gene>
    <name evidence="2" type="ORF">D7S86_01870</name>
</gene>
<dbReference type="OrthoDB" id="9111896at2"/>
<evidence type="ECO:0008006" key="4">
    <source>
        <dbReference type="Google" id="ProtNLM"/>
    </source>
</evidence>
<dbReference type="RefSeq" id="WP_121082703.1">
    <property type="nucleotide sequence ID" value="NZ_RBZU01000001.1"/>
</dbReference>
<feature type="chain" id="PRO_5019869223" description="DUF4148 domain-containing protein" evidence="1">
    <location>
        <begin position="29"/>
        <end position="78"/>
    </location>
</feature>
<name>A0A494Y7N7_9BURK</name>
<dbReference type="EMBL" id="RBZU01000001">
    <property type="protein sequence ID" value="RKP58711.1"/>
    <property type="molecule type" value="Genomic_DNA"/>
</dbReference>
<accession>A0A494Y7N7</accession>